<evidence type="ECO:0000256" key="5">
    <source>
        <dbReference type="ARBA" id="ARBA00022786"/>
    </source>
</evidence>
<gene>
    <name evidence="11" type="ORF">ECRASSUSDP1_LOCUS6095</name>
</gene>
<keyword evidence="4 7" id="KW-0863">Zinc-finger</keyword>
<organism evidence="11 12">
    <name type="scientific">Euplotes crassus</name>
    <dbReference type="NCBI Taxonomy" id="5936"/>
    <lineage>
        <taxon>Eukaryota</taxon>
        <taxon>Sar</taxon>
        <taxon>Alveolata</taxon>
        <taxon>Ciliophora</taxon>
        <taxon>Intramacronucleata</taxon>
        <taxon>Spirotrichea</taxon>
        <taxon>Hypotrichia</taxon>
        <taxon>Euplotida</taxon>
        <taxon>Euplotidae</taxon>
        <taxon>Moneuplotes</taxon>
    </lineage>
</organism>
<evidence type="ECO:0000259" key="10">
    <source>
        <dbReference type="PROSITE" id="PS51873"/>
    </source>
</evidence>
<dbReference type="PANTHER" id="PTHR45943">
    <property type="entry name" value="E3 UBIQUITIN-PROTEIN LIGASE MYCBP2"/>
    <property type="match status" value="1"/>
</dbReference>
<keyword evidence="1" id="KW-0808">Transferase</keyword>
<proteinExistence type="predicted"/>
<evidence type="ECO:0000256" key="7">
    <source>
        <dbReference type="PROSITE-ProRule" id="PRU00175"/>
    </source>
</evidence>
<evidence type="ECO:0000256" key="4">
    <source>
        <dbReference type="ARBA" id="ARBA00022771"/>
    </source>
</evidence>
<feature type="domain" description="RING-type" evidence="10">
    <location>
        <begin position="19"/>
        <end position="240"/>
    </location>
</feature>
<protein>
    <recommendedName>
        <fullName evidence="13">RING-type domain-containing protein</fullName>
    </recommendedName>
</protein>
<dbReference type="PANTHER" id="PTHR45943:SF2">
    <property type="entry name" value="RING-TYPE DOMAIN-CONTAINING PROTEIN"/>
    <property type="match status" value="1"/>
</dbReference>
<dbReference type="AlphaFoldDB" id="A0AAD1UDD5"/>
<dbReference type="GO" id="GO:0005886">
    <property type="term" value="C:plasma membrane"/>
    <property type="evidence" value="ECO:0007669"/>
    <property type="project" value="TreeGrafter"/>
</dbReference>
<evidence type="ECO:0000256" key="6">
    <source>
        <dbReference type="ARBA" id="ARBA00022833"/>
    </source>
</evidence>
<dbReference type="GO" id="GO:0061630">
    <property type="term" value="F:ubiquitin protein ligase activity"/>
    <property type="evidence" value="ECO:0007669"/>
    <property type="project" value="TreeGrafter"/>
</dbReference>
<dbReference type="InterPro" id="IPR044066">
    <property type="entry name" value="TRIAD_supradom"/>
</dbReference>
<dbReference type="GO" id="GO:0008270">
    <property type="term" value="F:zinc ion binding"/>
    <property type="evidence" value="ECO:0007669"/>
    <property type="project" value="UniProtKB-KW"/>
</dbReference>
<accession>A0AAD1UDD5</accession>
<keyword evidence="3" id="KW-0677">Repeat</keyword>
<reference evidence="11" key="1">
    <citation type="submission" date="2023-07" db="EMBL/GenBank/DDBJ databases">
        <authorList>
            <consortium name="AG Swart"/>
            <person name="Singh M."/>
            <person name="Singh A."/>
            <person name="Seah K."/>
            <person name="Emmerich C."/>
        </authorList>
    </citation>
    <scope>NUCLEOTIDE SEQUENCE</scope>
    <source>
        <strain evidence="11">DP1</strain>
    </source>
</reference>
<name>A0AAD1UDD5_EUPCR</name>
<feature type="domain" description="RING-type" evidence="9">
    <location>
        <begin position="261"/>
        <end position="312"/>
    </location>
</feature>
<evidence type="ECO:0000313" key="12">
    <source>
        <dbReference type="Proteomes" id="UP001295684"/>
    </source>
</evidence>
<feature type="domain" description="RING-type" evidence="9">
    <location>
        <begin position="20"/>
        <end position="72"/>
    </location>
</feature>
<keyword evidence="2" id="KW-0479">Metal-binding</keyword>
<evidence type="ECO:0000256" key="2">
    <source>
        <dbReference type="ARBA" id="ARBA00022723"/>
    </source>
</evidence>
<evidence type="ECO:0000259" key="9">
    <source>
        <dbReference type="PROSITE" id="PS50089"/>
    </source>
</evidence>
<dbReference type="EMBL" id="CAMPGE010005907">
    <property type="protein sequence ID" value="CAI2364749.1"/>
    <property type="molecule type" value="Genomic_DNA"/>
</dbReference>
<evidence type="ECO:0000313" key="11">
    <source>
        <dbReference type="EMBL" id="CAI2364749.1"/>
    </source>
</evidence>
<dbReference type="GO" id="GO:0005634">
    <property type="term" value="C:nucleus"/>
    <property type="evidence" value="ECO:0007669"/>
    <property type="project" value="TreeGrafter"/>
</dbReference>
<keyword evidence="8" id="KW-0175">Coiled coil</keyword>
<keyword evidence="5" id="KW-0833">Ubl conjugation pathway</keyword>
<dbReference type="SUPFAM" id="SSF57850">
    <property type="entry name" value="RING/U-box"/>
    <property type="match status" value="2"/>
</dbReference>
<evidence type="ECO:0008006" key="13">
    <source>
        <dbReference type="Google" id="ProtNLM"/>
    </source>
</evidence>
<dbReference type="Proteomes" id="UP001295684">
    <property type="component" value="Unassembled WGS sequence"/>
</dbReference>
<dbReference type="Pfam" id="PF14634">
    <property type="entry name" value="zf-RING_5"/>
    <property type="match status" value="1"/>
</dbReference>
<dbReference type="Gene3D" id="3.30.40.10">
    <property type="entry name" value="Zinc/RING finger domain, C3HC4 (zinc finger)"/>
    <property type="match status" value="2"/>
</dbReference>
<sequence>MGNLLGRKTTVIEDTYTPKCCKCGRLLEDISAETSFEYYELSSCSHLICTDCFKEHAEIEYGVKQLVDCPKCGRIVHEEEIEILLSEEWEEMVEELEDEKTEINEGFVRCRCGEEVEVKNKKVNYNLKDEEGYPVSKEAAECYAKYRTKCNQCNDELCGKCMLTPFHLGFTCSQYREYIESEKCRYCGYPVKKKRKKGILQFVCSKFECKNIAKHSCSEILDCGHVCRGVRKEEECLPCLEADCVERNEKATLGENTMSNCTICFTDPLGQLPCVQLECKHIFHAECLEKKIEMKWAGPRIHFSYKKCPACKADILWCFHKRIDRLIQEANELEEKVRVKAIERGKAEGIDKDERLRDEQNEFFERYEEYCLDRLAYYICHNCNDVYYGGMRECGNAIENQDDYDPADYLCGDCKLENYAGKANCDTHGDQFIEWKCRYCCNYSRWFCFGTTHFCNRCHRHLKKTIYKCPGPPECQIKMEHPSDGKEFAMGCGMCKNQRIADAQ</sequence>
<dbReference type="InterPro" id="IPR001841">
    <property type="entry name" value="Znf_RING"/>
</dbReference>
<dbReference type="InterPro" id="IPR013083">
    <property type="entry name" value="Znf_RING/FYVE/PHD"/>
</dbReference>
<dbReference type="PROSITE" id="PS50089">
    <property type="entry name" value="ZF_RING_2"/>
    <property type="match status" value="2"/>
</dbReference>
<feature type="coiled-coil region" evidence="8">
    <location>
        <begin position="316"/>
        <end position="343"/>
    </location>
</feature>
<keyword evidence="12" id="KW-1185">Reference proteome</keyword>
<evidence type="ECO:0000256" key="3">
    <source>
        <dbReference type="ARBA" id="ARBA00022737"/>
    </source>
</evidence>
<keyword evidence="6" id="KW-0862">Zinc</keyword>
<evidence type="ECO:0000256" key="1">
    <source>
        <dbReference type="ARBA" id="ARBA00022679"/>
    </source>
</evidence>
<comment type="caution">
    <text evidence="11">The sequence shown here is derived from an EMBL/GenBank/DDBJ whole genome shotgun (WGS) entry which is preliminary data.</text>
</comment>
<evidence type="ECO:0000256" key="8">
    <source>
        <dbReference type="SAM" id="Coils"/>
    </source>
</evidence>
<dbReference type="PROSITE" id="PS51873">
    <property type="entry name" value="TRIAD"/>
    <property type="match status" value="1"/>
</dbReference>
<dbReference type="SMART" id="SM00184">
    <property type="entry name" value="RING"/>
    <property type="match status" value="2"/>
</dbReference>